<name>F2AQD7_RHOBT</name>
<dbReference type="Proteomes" id="UP000006222">
    <property type="component" value="Unassembled WGS sequence"/>
</dbReference>
<evidence type="ECO:0000313" key="1">
    <source>
        <dbReference type="EMBL" id="EGF28081.1"/>
    </source>
</evidence>
<accession>F2AQD7</accession>
<reference evidence="1 2" key="1">
    <citation type="journal article" date="2013" name="Mar. Genomics">
        <title>Expression of sulfatases in Rhodopirellula baltica and the diversity of sulfatases in the genus Rhodopirellula.</title>
        <authorList>
            <person name="Wegner C.E."/>
            <person name="Richter-Heitmann T."/>
            <person name="Klindworth A."/>
            <person name="Klockow C."/>
            <person name="Richter M."/>
            <person name="Achstetter T."/>
            <person name="Glockner F.O."/>
            <person name="Harder J."/>
        </authorList>
    </citation>
    <scope>NUCLEOTIDE SEQUENCE [LARGE SCALE GENOMIC DNA]</scope>
    <source>
        <strain evidence="1 2">WH47</strain>
    </source>
</reference>
<dbReference type="PATRIC" id="fig|991778.3.peg.2022"/>
<organism evidence="1 2">
    <name type="scientific">Rhodopirellula baltica WH47</name>
    <dbReference type="NCBI Taxonomy" id="991778"/>
    <lineage>
        <taxon>Bacteria</taxon>
        <taxon>Pseudomonadati</taxon>
        <taxon>Planctomycetota</taxon>
        <taxon>Planctomycetia</taxon>
        <taxon>Pirellulales</taxon>
        <taxon>Pirellulaceae</taxon>
        <taxon>Rhodopirellula</taxon>
    </lineage>
</organism>
<sequence length="55" mass="6512">MIESENFTDCPTFYYSFRWLWNSLQPSSRFYDQETATLSSISVALQLRIHFVATI</sequence>
<protein>
    <submittedName>
        <fullName evidence="1">Uncharacterized protein</fullName>
    </submittedName>
</protein>
<comment type="caution">
    <text evidence="1">The sequence shown here is derived from an EMBL/GenBank/DDBJ whole genome shotgun (WGS) entry which is preliminary data.</text>
</comment>
<proteinExistence type="predicted"/>
<dbReference type="EMBL" id="AFAR01000113">
    <property type="protein sequence ID" value="EGF28081.1"/>
    <property type="molecule type" value="Genomic_DNA"/>
</dbReference>
<dbReference type="AlphaFoldDB" id="F2AQD7"/>
<evidence type="ECO:0000313" key="2">
    <source>
        <dbReference type="Proteomes" id="UP000006222"/>
    </source>
</evidence>
<gene>
    <name evidence="1" type="ORF">RBWH47_00890</name>
</gene>